<reference evidence="3" key="1">
    <citation type="submission" date="2017-03" db="EMBL/GenBank/DDBJ databases">
        <title>Phytopthora megakarya and P. palmivora, two closely related causual agents of cacao black pod achieved similar genome size and gene model numbers by different mechanisms.</title>
        <authorList>
            <person name="Ali S."/>
            <person name="Shao J."/>
            <person name="Larry D.J."/>
            <person name="Kronmiller B."/>
            <person name="Shen D."/>
            <person name="Strem M.D."/>
            <person name="Melnick R.L."/>
            <person name="Guiltinan M.J."/>
            <person name="Tyler B.M."/>
            <person name="Meinhardt L.W."/>
            <person name="Bailey B.A."/>
        </authorList>
    </citation>
    <scope>NUCLEOTIDE SEQUENCE [LARGE SCALE GENOMIC DNA]</scope>
    <source>
        <strain evidence="3">zdho120</strain>
    </source>
</reference>
<dbReference type="EMBL" id="NBNE01012874">
    <property type="protein sequence ID" value="OWY95487.1"/>
    <property type="molecule type" value="Genomic_DNA"/>
</dbReference>
<dbReference type="OrthoDB" id="127267at2759"/>
<proteinExistence type="predicted"/>
<accession>A0A225UQW5</accession>
<sequence length="341" mass="38473">PSDDMSGRYNNAELIDYTKVLSKSQPIKLPKLHTKGDYKAWRSEVPLHFETRMLGDITSGGELDLRTTFKNDDIRDSMDDAALLYSCITQHFEAADGIIPDYLLQELVTRKLQPNESVTAYVKDIARKWEHASLLLSNCVEKFHDLAREHGDWINNHNRKTMSLTEALQHMRAAEHQRVQPRMQTRQTALRPMQVAYVNIGQGQGQRGHRKRSQQQRKCGKTAAKKKQRSNCVNCQGDDHWYLECTAKPGIPLREDIVVKLAKKKKKQQQKPPVSLVNSVRRVTVTTGGDGKHGSSEGLELYSSPSVTDTIDLTRETFAAVKPPVNFPTTPARSDDDGVAT</sequence>
<dbReference type="AlphaFoldDB" id="A0A225UQW5"/>
<dbReference type="Proteomes" id="UP000198211">
    <property type="component" value="Unassembled WGS sequence"/>
</dbReference>
<feature type="compositionally biased region" description="Basic residues" evidence="1">
    <location>
        <begin position="207"/>
        <end position="222"/>
    </location>
</feature>
<feature type="non-terminal residue" evidence="2">
    <location>
        <position position="1"/>
    </location>
</feature>
<evidence type="ECO:0000256" key="1">
    <source>
        <dbReference type="SAM" id="MobiDB-lite"/>
    </source>
</evidence>
<evidence type="ECO:0000313" key="3">
    <source>
        <dbReference type="Proteomes" id="UP000198211"/>
    </source>
</evidence>
<protein>
    <submittedName>
        <fullName evidence="2">Uncharacterized protein</fullName>
    </submittedName>
</protein>
<name>A0A225UQW5_9STRA</name>
<evidence type="ECO:0000313" key="2">
    <source>
        <dbReference type="EMBL" id="OWY95487.1"/>
    </source>
</evidence>
<feature type="region of interest" description="Disordered" evidence="1">
    <location>
        <begin position="201"/>
        <end position="222"/>
    </location>
</feature>
<gene>
    <name evidence="2" type="ORF">PHMEG_00034499</name>
</gene>
<keyword evidence="3" id="KW-1185">Reference proteome</keyword>
<comment type="caution">
    <text evidence="2">The sequence shown here is derived from an EMBL/GenBank/DDBJ whole genome shotgun (WGS) entry which is preliminary data.</text>
</comment>
<organism evidence="2 3">
    <name type="scientific">Phytophthora megakarya</name>
    <dbReference type="NCBI Taxonomy" id="4795"/>
    <lineage>
        <taxon>Eukaryota</taxon>
        <taxon>Sar</taxon>
        <taxon>Stramenopiles</taxon>
        <taxon>Oomycota</taxon>
        <taxon>Peronosporomycetes</taxon>
        <taxon>Peronosporales</taxon>
        <taxon>Peronosporaceae</taxon>
        <taxon>Phytophthora</taxon>
    </lineage>
</organism>